<dbReference type="Proteomes" id="UP000327157">
    <property type="component" value="Chromosome 11"/>
</dbReference>
<protein>
    <submittedName>
        <fullName evidence="1">Uncharacterized protein</fullName>
    </submittedName>
</protein>
<sequence>MGGEEIAGPPAPKVLRLLYFVGAGCNGARCSASPWLYSNTSSSSPKMPQMPLSDLRFLVSEILDECV</sequence>
<organism evidence="1 2">
    <name type="scientific">Pyrus ussuriensis x Pyrus communis</name>
    <dbReference type="NCBI Taxonomy" id="2448454"/>
    <lineage>
        <taxon>Eukaryota</taxon>
        <taxon>Viridiplantae</taxon>
        <taxon>Streptophyta</taxon>
        <taxon>Embryophyta</taxon>
        <taxon>Tracheophyta</taxon>
        <taxon>Spermatophyta</taxon>
        <taxon>Magnoliopsida</taxon>
        <taxon>eudicotyledons</taxon>
        <taxon>Gunneridae</taxon>
        <taxon>Pentapetalae</taxon>
        <taxon>rosids</taxon>
        <taxon>fabids</taxon>
        <taxon>Rosales</taxon>
        <taxon>Rosaceae</taxon>
        <taxon>Amygdaloideae</taxon>
        <taxon>Maleae</taxon>
        <taxon>Pyrus</taxon>
    </lineage>
</organism>
<evidence type="ECO:0000313" key="2">
    <source>
        <dbReference type="Proteomes" id="UP000327157"/>
    </source>
</evidence>
<proteinExistence type="predicted"/>
<reference evidence="1 2" key="3">
    <citation type="submission" date="2019-11" db="EMBL/GenBank/DDBJ databases">
        <title>A de novo genome assembly of a pear dwarfing rootstock.</title>
        <authorList>
            <person name="Wang F."/>
            <person name="Wang J."/>
            <person name="Li S."/>
            <person name="Zhang Y."/>
            <person name="Fang M."/>
            <person name="Ma L."/>
            <person name="Zhao Y."/>
            <person name="Jiang S."/>
        </authorList>
    </citation>
    <scope>NUCLEOTIDE SEQUENCE [LARGE SCALE GENOMIC DNA]</scope>
    <source>
        <strain evidence="1">S2</strain>
        <tissue evidence="1">Leaf</tissue>
    </source>
</reference>
<reference evidence="2" key="2">
    <citation type="submission" date="2019-10" db="EMBL/GenBank/DDBJ databases">
        <title>A de novo genome assembly of a pear dwarfing rootstock.</title>
        <authorList>
            <person name="Wang F."/>
            <person name="Wang J."/>
            <person name="Li S."/>
            <person name="Zhang Y."/>
            <person name="Fang M."/>
            <person name="Ma L."/>
            <person name="Zhao Y."/>
            <person name="Jiang S."/>
        </authorList>
    </citation>
    <scope>NUCLEOTIDE SEQUENCE [LARGE SCALE GENOMIC DNA]</scope>
</reference>
<dbReference type="AlphaFoldDB" id="A0A5N5FQY8"/>
<accession>A0A5N5FQY8</accession>
<dbReference type="EMBL" id="SMOL01000559">
    <property type="protein sequence ID" value="KAB2605538.1"/>
    <property type="molecule type" value="Genomic_DNA"/>
</dbReference>
<name>A0A5N5FQY8_9ROSA</name>
<comment type="caution">
    <text evidence="1">The sequence shown here is derived from an EMBL/GenBank/DDBJ whole genome shotgun (WGS) entry which is preliminary data.</text>
</comment>
<reference evidence="1 2" key="1">
    <citation type="submission" date="2019-09" db="EMBL/GenBank/DDBJ databases">
        <authorList>
            <person name="Ou C."/>
        </authorList>
    </citation>
    <scope>NUCLEOTIDE SEQUENCE [LARGE SCALE GENOMIC DNA]</scope>
    <source>
        <strain evidence="1">S2</strain>
        <tissue evidence="1">Leaf</tissue>
    </source>
</reference>
<evidence type="ECO:0000313" key="1">
    <source>
        <dbReference type="EMBL" id="KAB2605538.1"/>
    </source>
</evidence>
<gene>
    <name evidence="1" type="ORF">D8674_005255</name>
</gene>
<dbReference type="OrthoDB" id="1854918at2759"/>
<keyword evidence="2" id="KW-1185">Reference proteome</keyword>